<name>A0A518RL28_9SPHN</name>
<feature type="chain" id="PRO_5021862021" evidence="1">
    <location>
        <begin position="22"/>
        <end position="92"/>
    </location>
</feature>
<dbReference type="EMBL" id="CP042239">
    <property type="protein sequence ID" value="QDX28157.1"/>
    <property type="molecule type" value="Genomic_DNA"/>
</dbReference>
<accession>A0A518RL28</accession>
<reference evidence="2 3" key="1">
    <citation type="submission" date="2019-07" db="EMBL/GenBank/DDBJ databases">
        <title>Sphingomonas alkalisoli sp. nov., isolated from rhizosphere soil of Suaedae salsa.</title>
        <authorList>
            <person name="Zhang H."/>
            <person name="Xu L."/>
            <person name="Zhang J.-X."/>
            <person name="Sun J.-Q."/>
        </authorList>
    </citation>
    <scope>NUCLEOTIDE SEQUENCE [LARGE SCALE GENOMIC DNA]</scope>
    <source>
        <strain evidence="2 3">XS-10</strain>
    </source>
</reference>
<sequence length="92" mass="9687">MVIKTFISAAVLLSLPVAAYANERTFKRDGITYVYTSSRDGDATVLEGKAFPGGSSYTLTVRGTRVTGNVGGTPVSFRIAKPLAKGVETASR</sequence>
<dbReference type="OrthoDB" id="7572491at2"/>
<keyword evidence="3" id="KW-1185">Reference proteome</keyword>
<evidence type="ECO:0000313" key="2">
    <source>
        <dbReference type="EMBL" id="QDX28157.1"/>
    </source>
</evidence>
<evidence type="ECO:0000256" key="1">
    <source>
        <dbReference type="SAM" id="SignalP"/>
    </source>
</evidence>
<gene>
    <name evidence="2" type="ORF">FPZ54_07500</name>
</gene>
<dbReference type="Proteomes" id="UP000318055">
    <property type="component" value="Chromosome"/>
</dbReference>
<keyword evidence="1" id="KW-0732">Signal</keyword>
<dbReference type="KEGG" id="ssua:FPZ54_07500"/>
<organism evidence="2 3">
    <name type="scientific">Sphingomonas suaedae</name>
    <dbReference type="NCBI Taxonomy" id="2599297"/>
    <lineage>
        <taxon>Bacteria</taxon>
        <taxon>Pseudomonadati</taxon>
        <taxon>Pseudomonadota</taxon>
        <taxon>Alphaproteobacteria</taxon>
        <taxon>Sphingomonadales</taxon>
        <taxon>Sphingomonadaceae</taxon>
        <taxon>Sphingomonas</taxon>
    </lineage>
</organism>
<protein>
    <submittedName>
        <fullName evidence="2">Uncharacterized protein</fullName>
    </submittedName>
</protein>
<dbReference type="AlphaFoldDB" id="A0A518RL28"/>
<proteinExistence type="predicted"/>
<evidence type="ECO:0000313" key="3">
    <source>
        <dbReference type="Proteomes" id="UP000318055"/>
    </source>
</evidence>
<feature type="signal peptide" evidence="1">
    <location>
        <begin position="1"/>
        <end position="21"/>
    </location>
</feature>